<evidence type="ECO:0000313" key="3">
    <source>
        <dbReference type="Proteomes" id="UP001151760"/>
    </source>
</evidence>
<feature type="non-terminal residue" evidence="2">
    <location>
        <position position="40"/>
    </location>
</feature>
<sequence length="40" mass="4369">MMHLIVPHQHPEVNLNGTSHGGNSSSDDEVVVEEDEDLVT</sequence>
<comment type="caution">
    <text evidence="2">The sequence shown here is derived from an EMBL/GenBank/DDBJ whole genome shotgun (WGS) entry which is preliminary data.</text>
</comment>
<gene>
    <name evidence="2" type="ORF">Tco_1020382</name>
</gene>
<evidence type="ECO:0000256" key="1">
    <source>
        <dbReference type="SAM" id="MobiDB-lite"/>
    </source>
</evidence>
<protein>
    <submittedName>
        <fullName evidence="2">Uncharacterized protein</fullName>
    </submittedName>
</protein>
<dbReference type="EMBL" id="BQNB010017939">
    <property type="protein sequence ID" value="GJT68902.1"/>
    <property type="molecule type" value="Genomic_DNA"/>
</dbReference>
<feature type="region of interest" description="Disordered" evidence="1">
    <location>
        <begin position="1"/>
        <end position="40"/>
    </location>
</feature>
<name>A0ABQ5G234_9ASTR</name>
<organism evidence="2 3">
    <name type="scientific">Tanacetum coccineum</name>
    <dbReference type="NCBI Taxonomy" id="301880"/>
    <lineage>
        <taxon>Eukaryota</taxon>
        <taxon>Viridiplantae</taxon>
        <taxon>Streptophyta</taxon>
        <taxon>Embryophyta</taxon>
        <taxon>Tracheophyta</taxon>
        <taxon>Spermatophyta</taxon>
        <taxon>Magnoliopsida</taxon>
        <taxon>eudicotyledons</taxon>
        <taxon>Gunneridae</taxon>
        <taxon>Pentapetalae</taxon>
        <taxon>asterids</taxon>
        <taxon>campanulids</taxon>
        <taxon>Asterales</taxon>
        <taxon>Asteraceae</taxon>
        <taxon>Asteroideae</taxon>
        <taxon>Anthemideae</taxon>
        <taxon>Anthemidinae</taxon>
        <taxon>Tanacetum</taxon>
    </lineage>
</organism>
<accession>A0ABQ5G234</accession>
<dbReference type="Proteomes" id="UP001151760">
    <property type="component" value="Unassembled WGS sequence"/>
</dbReference>
<reference evidence="2" key="1">
    <citation type="journal article" date="2022" name="Int. J. Mol. Sci.">
        <title>Draft Genome of Tanacetum Coccineum: Genomic Comparison of Closely Related Tanacetum-Family Plants.</title>
        <authorList>
            <person name="Yamashiro T."/>
            <person name="Shiraishi A."/>
            <person name="Nakayama K."/>
            <person name="Satake H."/>
        </authorList>
    </citation>
    <scope>NUCLEOTIDE SEQUENCE</scope>
</reference>
<proteinExistence type="predicted"/>
<reference evidence="2" key="2">
    <citation type="submission" date="2022-01" db="EMBL/GenBank/DDBJ databases">
        <authorList>
            <person name="Yamashiro T."/>
            <person name="Shiraishi A."/>
            <person name="Satake H."/>
            <person name="Nakayama K."/>
        </authorList>
    </citation>
    <scope>NUCLEOTIDE SEQUENCE</scope>
</reference>
<keyword evidence="3" id="KW-1185">Reference proteome</keyword>
<evidence type="ECO:0000313" key="2">
    <source>
        <dbReference type="EMBL" id="GJT68902.1"/>
    </source>
</evidence>
<feature type="compositionally biased region" description="Acidic residues" evidence="1">
    <location>
        <begin position="26"/>
        <end position="40"/>
    </location>
</feature>